<sequence length="545" mass="60312">MHRLLRAPFAKCCNSARATQLPLACHYTTTTTTPVNNTTPDWDSDEGLFTFTRGRFLYDENRQMAQRTVRFSMSRLARAAAASIGADRCVHVQKCPDGLYNKAYIFRMDDGREVIGKVPNPNAGLPHYTTASEVATMDFTNSVGAEYIIMEKAEGVPLGRVWNSLGAPDKSKLLRQVFRFTNAWLANPLPGYGGLYYANDLPSGRSIPIGGTQFAIGPTVGRDWCDAGRKGLECDRGPWGSALEYRRAIGVREQAAVHNLPQRVPQWAMLTGPGLYQPSPSNKLSALAAYLQVLDHVLPQESDAELQDILPSRLWHDDLHAENIFVNPSEPTQITAIIDWHSTQAAPLFDHTMDPSFLEYDGPEIGDDLSKPAPLDTTGVPEEEKAAMVAAYIDRALMIAWRGLLRSRNPAQYHTIKFQDTTAGHILQAARRAYEAGEAHLAVLILDLRDAWPADAGADFPVTLSEQEAARIRRATDEADRGAGLVVQAKAQLGDRWPENGLVEHEAYEETRALLTYVRDEMAEQCFGGDEVAEGEFVRGWPFES</sequence>
<dbReference type="InterPro" id="IPR051035">
    <property type="entry name" value="Mito_inheritance_9"/>
</dbReference>
<gene>
    <name evidence="2" type="ORF">B0H64DRAFT_374877</name>
</gene>
<dbReference type="InterPro" id="IPR011009">
    <property type="entry name" value="Kinase-like_dom_sf"/>
</dbReference>
<feature type="domain" description="Aminoglycoside phosphotransferase" evidence="1">
    <location>
        <begin position="147"/>
        <end position="343"/>
    </location>
</feature>
<organism evidence="2 3">
    <name type="scientific">Chaetomium fimeti</name>
    <dbReference type="NCBI Taxonomy" id="1854472"/>
    <lineage>
        <taxon>Eukaryota</taxon>
        <taxon>Fungi</taxon>
        <taxon>Dikarya</taxon>
        <taxon>Ascomycota</taxon>
        <taxon>Pezizomycotina</taxon>
        <taxon>Sordariomycetes</taxon>
        <taxon>Sordariomycetidae</taxon>
        <taxon>Sordariales</taxon>
        <taxon>Chaetomiaceae</taxon>
        <taxon>Chaetomium</taxon>
    </lineage>
</organism>
<dbReference type="PANTHER" id="PTHR36091">
    <property type="entry name" value="ALTERED INHERITANCE OF MITOCHONDRIA PROTEIN 9, MITOCHONDRIAL"/>
    <property type="match status" value="1"/>
</dbReference>
<evidence type="ECO:0000313" key="2">
    <source>
        <dbReference type="EMBL" id="KAK3294041.1"/>
    </source>
</evidence>
<dbReference type="EMBL" id="JAUEPN010000005">
    <property type="protein sequence ID" value="KAK3294041.1"/>
    <property type="molecule type" value="Genomic_DNA"/>
</dbReference>
<protein>
    <recommendedName>
        <fullName evidence="1">Aminoglycoside phosphotransferase domain-containing protein</fullName>
    </recommendedName>
</protein>
<evidence type="ECO:0000259" key="1">
    <source>
        <dbReference type="Pfam" id="PF01636"/>
    </source>
</evidence>
<dbReference type="InterPro" id="IPR002575">
    <property type="entry name" value="Aminoglycoside_PTrfase"/>
</dbReference>
<proteinExistence type="predicted"/>
<name>A0AAE0HCQ7_9PEZI</name>
<dbReference type="RefSeq" id="XP_062657555.1">
    <property type="nucleotide sequence ID" value="XM_062802378.1"/>
</dbReference>
<reference evidence="2" key="2">
    <citation type="submission" date="2023-06" db="EMBL/GenBank/DDBJ databases">
        <authorList>
            <consortium name="Lawrence Berkeley National Laboratory"/>
            <person name="Haridas S."/>
            <person name="Hensen N."/>
            <person name="Bonometti L."/>
            <person name="Westerberg I."/>
            <person name="Brannstrom I.O."/>
            <person name="Guillou S."/>
            <person name="Cros-Aarteil S."/>
            <person name="Calhoun S."/>
            <person name="Kuo A."/>
            <person name="Mondo S."/>
            <person name="Pangilinan J."/>
            <person name="Riley R."/>
            <person name="Labutti K."/>
            <person name="Andreopoulos B."/>
            <person name="Lipzen A."/>
            <person name="Chen C."/>
            <person name="Yanf M."/>
            <person name="Daum C."/>
            <person name="Ng V."/>
            <person name="Clum A."/>
            <person name="Steindorff A."/>
            <person name="Ohm R."/>
            <person name="Martin F."/>
            <person name="Silar P."/>
            <person name="Natvig D."/>
            <person name="Lalanne C."/>
            <person name="Gautier V."/>
            <person name="Ament-Velasquez S.L."/>
            <person name="Kruys A."/>
            <person name="Hutchinson M.I."/>
            <person name="Powell A.J."/>
            <person name="Barry K."/>
            <person name="Miller A.N."/>
            <person name="Grigoriev I.V."/>
            <person name="Debuchy R."/>
            <person name="Gladieux P."/>
            <person name="Thoren M.H."/>
            <person name="Johannesson H."/>
        </authorList>
    </citation>
    <scope>NUCLEOTIDE SEQUENCE</scope>
    <source>
        <strain evidence="2">CBS 168.71</strain>
    </source>
</reference>
<reference evidence="2" key="1">
    <citation type="journal article" date="2023" name="Mol. Phylogenet. Evol.">
        <title>Genome-scale phylogeny and comparative genomics of the fungal order Sordariales.</title>
        <authorList>
            <person name="Hensen N."/>
            <person name="Bonometti L."/>
            <person name="Westerberg I."/>
            <person name="Brannstrom I.O."/>
            <person name="Guillou S."/>
            <person name="Cros-Aarteil S."/>
            <person name="Calhoun S."/>
            <person name="Haridas S."/>
            <person name="Kuo A."/>
            <person name="Mondo S."/>
            <person name="Pangilinan J."/>
            <person name="Riley R."/>
            <person name="LaButti K."/>
            <person name="Andreopoulos B."/>
            <person name="Lipzen A."/>
            <person name="Chen C."/>
            <person name="Yan M."/>
            <person name="Daum C."/>
            <person name="Ng V."/>
            <person name="Clum A."/>
            <person name="Steindorff A."/>
            <person name="Ohm R.A."/>
            <person name="Martin F."/>
            <person name="Silar P."/>
            <person name="Natvig D.O."/>
            <person name="Lalanne C."/>
            <person name="Gautier V."/>
            <person name="Ament-Velasquez S.L."/>
            <person name="Kruys A."/>
            <person name="Hutchinson M.I."/>
            <person name="Powell A.J."/>
            <person name="Barry K."/>
            <person name="Miller A.N."/>
            <person name="Grigoriev I.V."/>
            <person name="Debuchy R."/>
            <person name="Gladieux P."/>
            <person name="Hiltunen Thoren M."/>
            <person name="Johannesson H."/>
        </authorList>
    </citation>
    <scope>NUCLEOTIDE SEQUENCE</scope>
    <source>
        <strain evidence="2">CBS 168.71</strain>
    </source>
</reference>
<dbReference type="AlphaFoldDB" id="A0AAE0HCQ7"/>
<dbReference type="Pfam" id="PF01636">
    <property type="entry name" value="APH"/>
    <property type="match status" value="1"/>
</dbReference>
<dbReference type="GO" id="GO:0005739">
    <property type="term" value="C:mitochondrion"/>
    <property type="evidence" value="ECO:0007669"/>
    <property type="project" value="TreeGrafter"/>
</dbReference>
<evidence type="ECO:0000313" key="3">
    <source>
        <dbReference type="Proteomes" id="UP001278766"/>
    </source>
</evidence>
<accession>A0AAE0HCQ7</accession>
<dbReference type="GeneID" id="87839326"/>
<comment type="caution">
    <text evidence="2">The sequence shown here is derived from an EMBL/GenBank/DDBJ whole genome shotgun (WGS) entry which is preliminary data.</text>
</comment>
<dbReference type="SUPFAM" id="SSF56112">
    <property type="entry name" value="Protein kinase-like (PK-like)"/>
    <property type="match status" value="1"/>
</dbReference>
<dbReference type="PANTHER" id="PTHR36091:SF2">
    <property type="entry name" value="AMINOGLYCOSIDE PHOSPHOTRANSFERASE DOMAIN-CONTAINING PROTEIN"/>
    <property type="match status" value="1"/>
</dbReference>
<dbReference type="Gene3D" id="3.90.1200.10">
    <property type="match status" value="1"/>
</dbReference>
<dbReference type="Proteomes" id="UP001278766">
    <property type="component" value="Unassembled WGS sequence"/>
</dbReference>
<keyword evidence="3" id="KW-1185">Reference proteome</keyword>